<dbReference type="InterPro" id="IPR019775">
    <property type="entry name" value="WD40_repeat_CS"/>
</dbReference>
<reference evidence="9" key="3">
    <citation type="submission" date="2025-09" db="UniProtKB">
        <authorList>
            <consortium name="Ensembl"/>
        </authorList>
    </citation>
    <scope>IDENTIFICATION</scope>
</reference>
<feature type="repeat" description="WD" evidence="7">
    <location>
        <begin position="317"/>
        <end position="357"/>
    </location>
</feature>
<dbReference type="SMART" id="SM00320">
    <property type="entry name" value="WD40"/>
    <property type="match status" value="5"/>
</dbReference>
<dbReference type="FunFam" id="2.130.10.10:FF:000136">
    <property type="entry name" value="Probable cytosolic iron-sulfur protein assembly protein CIAO1"/>
    <property type="match status" value="1"/>
</dbReference>
<dbReference type="PROSITE" id="PS50294">
    <property type="entry name" value="WD_REPEATS_REGION"/>
    <property type="match status" value="4"/>
</dbReference>
<evidence type="ECO:0000256" key="1">
    <source>
        <dbReference type="ARBA" id="ARBA00022574"/>
    </source>
</evidence>
<proteinExistence type="inferred from homology"/>
<evidence type="ECO:0000256" key="5">
    <source>
        <dbReference type="ARBA" id="ARBA00065751"/>
    </source>
</evidence>
<feature type="repeat" description="WD" evidence="7">
    <location>
        <begin position="164"/>
        <end position="195"/>
    </location>
</feature>
<evidence type="ECO:0000256" key="2">
    <source>
        <dbReference type="ARBA" id="ARBA00022737"/>
    </source>
</evidence>
<dbReference type="AlphaFoldDB" id="A0A8D2EXW4"/>
<dbReference type="GO" id="GO:0071817">
    <property type="term" value="C:MMXD complex"/>
    <property type="evidence" value="ECO:0007669"/>
    <property type="project" value="UniProtKB-UniRule"/>
</dbReference>
<evidence type="ECO:0000256" key="8">
    <source>
        <dbReference type="SAM" id="MobiDB-lite"/>
    </source>
</evidence>
<keyword evidence="3 6" id="KW-0159">Chromosome partition</keyword>
<gene>
    <name evidence="6" type="primary">CIAO1</name>
</gene>
<dbReference type="GO" id="GO:0016226">
    <property type="term" value="P:iron-sulfur cluster assembly"/>
    <property type="evidence" value="ECO:0007669"/>
    <property type="project" value="UniProtKB-UniRule"/>
</dbReference>
<evidence type="ECO:0000256" key="3">
    <source>
        <dbReference type="ARBA" id="ARBA00022829"/>
    </source>
</evidence>
<dbReference type="SUPFAM" id="SSF50978">
    <property type="entry name" value="WD40 repeat-like"/>
    <property type="match status" value="1"/>
</dbReference>
<dbReference type="InterPro" id="IPR015943">
    <property type="entry name" value="WD40/YVTN_repeat-like_dom_sf"/>
</dbReference>
<comment type="subunit">
    <text evidence="5">Component of the CIA complex. Interacts with CIAO2A and forms a complex with CIAO2B and MMS19; the interactions with CIAO2A and CIAO2B are mutually exclusive. Interacts with CHD1L, ERCC2, IREB2 and POLD1. Component of the MMXD complex, which includes CIAO1, ERCC2, CIAO2B, MMS19 and SLC25A5. Interacts with WT1. Interacts with CIAO3. Interacts (via LYR motif) with HSC20.</text>
</comment>
<sequence length="357" mass="39092">MAADAGMAPRPLRRALLGSGRRPVGPLAPRRPPGGRDAGRAAERRRTAQAGQQAGSRAFRDCHTRRPRAPYPVSAAWALIGRDLDSRVLIGVAKCSSLPPPALACNARSPPASKCVTTLEGHENEVKSVAWAPSGNLLATCSRDKSVWVWEVDEEDEYECVSVLNSHTQDVKHVVWHPSQELLASASYDDTVKLYREEEDDWVCCATLEGHESTVWSLAFDPSGQRLASCSDDRTVRIWRQYLPGNEQGVACSGSDPSWKCICTLSGFHSRTIYDIAWCQLTGALATACGDDAIRVFQEDPNSDPQQPTFSLTAHLHQAHSQDVNCVAWNPKEPGLLASCSDDGEVAFWKYQRPEGL</sequence>
<reference evidence="9" key="2">
    <citation type="submission" date="2025-08" db="UniProtKB">
        <authorList>
            <consortium name="Ensembl"/>
        </authorList>
    </citation>
    <scope>IDENTIFICATION</scope>
</reference>
<evidence type="ECO:0000256" key="6">
    <source>
        <dbReference type="HAMAP-Rule" id="MF_03037"/>
    </source>
</evidence>
<feature type="compositionally biased region" description="Basic and acidic residues" evidence="8">
    <location>
        <begin position="37"/>
        <end position="46"/>
    </location>
</feature>
<dbReference type="Pfam" id="PF00400">
    <property type="entry name" value="WD40"/>
    <property type="match status" value="4"/>
</dbReference>
<feature type="repeat" description="WD" evidence="7">
    <location>
        <begin position="119"/>
        <end position="160"/>
    </location>
</feature>
<reference evidence="9" key="1">
    <citation type="submission" date="2018-05" db="EMBL/GenBank/DDBJ databases">
        <title>Whole genome of Theropithecus gelada.</title>
        <authorList>
            <person name="Chiou K.L."/>
            <person name="Snyder-Mackler N."/>
        </authorList>
    </citation>
    <scope>NUCLEOTIDE SEQUENCE [LARGE SCALE GENOMIC DNA]</scope>
</reference>
<protein>
    <recommendedName>
        <fullName evidence="6">Probable cytosolic iron-sulfur protein assembly protein CIAO1</fullName>
    </recommendedName>
    <alternativeName>
        <fullName evidence="6">WD repeat-containing protein 39</fullName>
    </alternativeName>
</protein>
<organism evidence="9 10">
    <name type="scientific">Theropithecus gelada</name>
    <name type="common">Gelada baboon</name>
    <dbReference type="NCBI Taxonomy" id="9565"/>
    <lineage>
        <taxon>Eukaryota</taxon>
        <taxon>Metazoa</taxon>
        <taxon>Chordata</taxon>
        <taxon>Craniata</taxon>
        <taxon>Vertebrata</taxon>
        <taxon>Euteleostomi</taxon>
        <taxon>Mammalia</taxon>
        <taxon>Eutheria</taxon>
        <taxon>Euarchontoglires</taxon>
        <taxon>Primates</taxon>
        <taxon>Haplorrhini</taxon>
        <taxon>Catarrhini</taxon>
        <taxon>Cercopithecidae</taxon>
        <taxon>Cercopithecinae</taxon>
        <taxon>Theropithecus</taxon>
    </lineage>
</organism>
<dbReference type="InterPro" id="IPR028608">
    <property type="entry name" value="CIAO1/Cia1"/>
</dbReference>
<dbReference type="HAMAP" id="MF_03037">
    <property type="entry name" value="ciao1"/>
    <property type="match status" value="1"/>
</dbReference>
<evidence type="ECO:0000313" key="9">
    <source>
        <dbReference type="Ensembl" id="ENSTGEP00000012306.1"/>
    </source>
</evidence>
<comment type="similarity">
    <text evidence="6">Belongs to the WD repeat CIA1 family.</text>
</comment>
<dbReference type="PROSITE" id="PS00678">
    <property type="entry name" value="WD_REPEATS_1"/>
    <property type="match status" value="1"/>
</dbReference>
<dbReference type="PANTHER" id="PTHR19920">
    <property type="entry name" value="WD40 PROTEIN CIAO1"/>
    <property type="match status" value="1"/>
</dbReference>
<dbReference type="InterPro" id="IPR036322">
    <property type="entry name" value="WD40_repeat_dom_sf"/>
</dbReference>
<keyword evidence="1 7" id="KW-0853">WD repeat</keyword>
<dbReference type="PROSITE" id="PS50082">
    <property type="entry name" value="WD_REPEATS_2"/>
    <property type="match status" value="4"/>
</dbReference>
<dbReference type="InterPro" id="IPR001680">
    <property type="entry name" value="WD40_rpt"/>
</dbReference>
<accession>A0A8D2EXW4</accession>
<feature type="repeat" description="WD" evidence="7">
    <location>
        <begin position="208"/>
        <end position="239"/>
    </location>
</feature>
<comment type="subunit">
    <text evidence="6">Component of the CIA complex. Component of the MMXD complex, which includes CIAO1, ERCC2, FAM96B, MMS19 and SLC25A5. Interacts with WT1. Interacts with FAM96A.</text>
</comment>
<evidence type="ECO:0000313" key="10">
    <source>
        <dbReference type="Proteomes" id="UP000694411"/>
    </source>
</evidence>
<dbReference type="Proteomes" id="UP000694411">
    <property type="component" value="Chromosome 13"/>
</dbReference>
<evidence type="ECO:0000256" key="7">
    <source>
        <dbReference type="PROSITE-ProRule" id="PRU00221"/>
    </source>
</evidence>
<keyword evidence="2" id="KW-0677">Repeat</keyword>
<feature type="compositionally biased region" description="Low complexity" evidence="8">
    <location>
        <begin position="48"/>
        <end position="57"/>
    </location>
</feature>
<dbReference type="CDD" id="cd00200">
    <property type="entry name" value="WD40"/>
    <property type="match status" value="1"/>
</dbReference>
<keyword evidence="10" id="KW-1185">Reference proteome</keyword>
<dbReference type="GO" id="GO:0007059">
    <property type="term" value="P:chromosome segregation"/>
    <property type="evidence" value="ECO:0007669"/>
    <property type="project" value="UniProtKB-KW"/>
</dbReference>
<dbReference type="Gene3D" id="2.130.10.10">
    <property type="entry name" value="YVTN repeat-like/Quinoprotein amine dehydrogenase"/>
    <property type="match status" value="1"/>
</dbReference>
<name>A0A8D2EXW4_THEGE</name>
<feature type="region of interest" description="Disordered" evidence="8">
    <location>
        <begin position="1"/>
        <end position="65"/>
    </location>
</feature>
<dbReference type="Ensembl" id="ENSTGET00000014792.1">
    <property type="protein sequence ID" value="ENSTGEP00000012306.1"/>
    <property type="gene ID" value="ENSTGEG00000010037.1"/>
</dbReference>
<dbReference type="PANTHER" id="PTHR19920:SF0">
    <property type="entry name" value="CYTOSOLIC IRON-SULFUR PROTEIN ASSEMBLY PROTEIN CIAO1-RELATED"/>
    <property type="match status" value="1"/>
</dbReference>
<dbReference type="GO" id="GO:0097361">
    <property type="term" value="C:cytosolic [4Fe-4S] assembly targeting complex"/>
    <property type="evidence" value="ECO:0007669"/>
    <property type="project" value="UniProtKB-UniRule"/>
</dbReference>
<comment type="function">
    <text evidence="6">Key component of the cytosolic iron-sulfur protein assembly (CIA) complex, a multiprotein complex that mediates the incorporation of iron-sulfur cluster into extramitochondrial Fe/S proteins. Seems to specifically modulate the transactivation activity of WT1. As part of the mitotic spindle-associated MMXD complex it may play a role in chromosome segregation.</text>
</comment>
<evidence type="ECO:0000256" key="4">
    <source>
        <dbReference type="ARBA" id="ARBA00060126"/>
    </source>
</evidence>
<comment type="function">
    <text evidence="4">Key component of the cytosolic iron-sulfur protein assembly (CIA) complex, a multiprotein complex that mediates the incorporation of iron-sulfur cluster into extramitochondrial Fe/S proteins. As a CIA complex component, interacts specifically with CIAO2A or CIAO2B and MMS19 to assist different branches of iron-sulfur protein assembly, depending of its interactors. The complex CIAO1:CIAO2B:MMS19 binds to and facilitates the assembly of most cytosolic-nuclear Fe/S proteins. CIAO1:CIAO2A specifically matures ACO1 and stabilizes IREB2. Seems to specifically modulate the transactivation activity of WT1. As part of the mitotic spindle-associated MMXD complex it may play a role in chromosome segregation.</text>
</comment>